<reference evidence="1 2" key="1">
    <citation type="journal article" date="2005" name="Science">
        <title>Extensive DNA inversions in the B. fragilis genome control variable gene expression.</title>
        <authorList>
            <person name="Cerdeno-Tarraga A.M."/>
            <person name="Patrick S."/>
            <person name="Crosmann L."/>
            <person name="Blakely G."/>
            <person name="Abratt V."/>
            <person name="Lennard N."/>
            <person name="Duerden B."/>
            <person name="Poxton I."/>
            <person name="Harris B."/>
            <person name="Quail M.A."/>
            <person name="Barron A."/>
            <person name="Clarck L."/>
            <person name="Corton C."/>
            <person name="Doggett J."/>
            <person name="Holden M.T.G."/>
            <person name="Larke N."/>
            <person name="Line A."/>
            <person name="Lord A."/>
            <person name="Norbertczak H."/>
            <person name="Ormond D."/>
            <person name="Price C."/>
            <person name="Rabbinowitsch E."/>
            <person name="Woodward J."/>
            <person name="Barrel B.G."/>
            <person name="Parkhill J."/>
        </authorList>
    </citation>
    <scope>NUCLEOTIDE SEQUENCE [LARGE SCALE GENOMIC DNA]</scope>
    <source>
        <strain evidence="2">ATCC 25285 / DSM 2151 / CCUG 4856 / JCM 11019 / LMG 10263 / NCTC 9343 / Onslow / VPI 2553 / EN-2</strain>
    </source>
</reference>
<name>Q5L7G7_BACFN</name>
<dbReference type="BioCyc" id="BFRA272559:G1GHZ-4654-MONOMER"/>
<proteinExistence type="predicted"/>
<evidence type="ECO:0000313" key="1">
    <source>
        <dbReference type="EMBL" id="CAH09985.1"/>
    </source>
</evidence>
<evidence type="ECO:0000313" key="2">
    <source>
        <dbReference type="Proteomes" id="UP000006731"/>
    </source>
</evidence>
<dbReference type="KEGG" id="bfs:BF9343_4204"/>
<gene>
    <name evidence="1" type="ORF">BF9343_4204</name>
</gene>
<dbReference type="AlphaFoldDB" id="Q5L7G7"/>
<protein>
    <submittedName>
        <fullName evidence="1">Uncharacterized protein</fullName>
    </submittedName>
</protein>
<dbReference type="HOGENOM" id="CLU_192718_0_0_10"/>
<dbReference type="Proteomes" id="UP000006731">
    <property type="component" value="Chromosome"/>
</dbReference>
<keyword evidence="2" id="KW-1185">Reference proteome</keyword>
<organism evidence="1 2">
    <name type="scientific">Bacteroides fragilis (strain ATCC 25285 / DSM 2151 / CCUG 4856 / JCM 11019 / LMG 10263 / NCTC 9343 / Onslow / VPI 2553 / EN-2)</name>
    <dbReference type="NCBI Taxonomy" id="272559"/>
    <lineage>
        <taxon>Bacteria</taxon>
        <taxon>Pseudomonadati</taxon>
        <taxon>Bacteroidota</taxon>
        <taxon>Bacteroidia</taxon>
        <taxon>Bacteroidales</taxon>
        <taxon>Bacteroidaceae</taxon>
        <taxon>Bacteroides</taxon>
    </lineage>
</organism>
<sequence length="84" mass="9701">MREEIEEKIANLTGGKQKIRRGLSKKLGGTLAGIERESDRNQTKIERKTALTLLMRLGRYLFQGRKEQNFCIEKTCYLETKGLI</sequence>
<accession>Q5L7G7</accession>
<dbReference type="PaxDb" id="272559-BF9343_4204"/>
<dbReference type="EMBL" id="CR626927">
    <property type="protein sequence ID" value="CAH09985.1"/>
    <property type="molecule type" value="Genomic_DNA"/>
</dbReference>